<feature type="region of interest" description="Disordered" evidence="1">
    <location>
        <begin position="40"/>
        <end position="73"/>
    </location>
</feature>
<evidence type="ECO:0000256" key="1">
    <source>
        <dbReference type="SAM" id="MobiDB-lite"/>
    </source>
</evidence>
<dbReference type="EMBL" id="FMZV01000001">
    <property type="protein sequence ID" value="SDC02043.1"/>
    <property type="molecule type" value="Genomic_DNA"/>
</dbReference>
<dbReference type="STRING" id="639004.SAMN04488239_10138"/>
<feature type="compositionally biased region" description="Basic and acidic residues" evidence="1">
    <location>
        <begin position="47"/>
        <end position="60"/>
    </location>
</feature>
<keyword evidence="3" id="KW-1185">Reference proteome</keyword>
<protein>
    <submittedName>
        <fullName evidence="2">Protein required for attachment to host cells</fullName>
    </submittedName>
</protein>
<gene>
    <name evidence="2" type="ORF">SAMN04488239_10138</name>
</gene>
<dbReference type="Pfam" id="PF18856">
    <property type="entry name" value="baeRF_family12"/>
    <property type="match status" value="1"/>
</dbReference>
<accession>A0A1G6I6R1</accession>
<name>A0A1G6I6R1_9RHOB</name>
<reference evidence="3" key="1">
    <citation type="submission" date="2016-10" db="EMBL/GenBank/DDBJ databases">
        <authorList>
            <person name="Varghese N."/>
            <person name="Submissions S."/>
        </authorList>
    </citation>
    <scope>NUCLEOTIDE SEQUENCE [LARGE SCALE GENOMIC DNA]</scope>
    <source>
        <strain evidence="3">CGMCC 1.9108</strain>
    </source>
</reference>
<dbReference type="OrthoDB" id="9812459at2"/>
<sequence length="157" mass="17368">MNLENGTWVVVADGEKYLLLRNKGDQDFLHLEVVDHAASPNAPAHELSSDRSGRQHDATRDVSGQVESWGKSAMEETDWHRVAETRFADELAGKLKDWAASGRFRHLVIVADPRSLGTMRKAYDDALRSVIVAEIDKDLTNLPLDGIEASIKAYNAG</sequence>
<proteinExistence type="predicted"/>
<organism evidence="2 3">
    <name type="scientific">Ruegeria marina</name>
    <dbReference type="NCBI Taxonomy" id="639004"/>
    <lineage>
        <taxon>Bacteria</taxon>
        <taxon>Pseudomonadati</taxon>
        <taxon>Pseudomonadota</taxon>
        <taxon>Alphaproteobacteria</taxon>
        <taxon>Rhodobacterales</taxon>
        <taxon>Roseobacteraceae</taxon>
        <taxon>Ruegeria</taxon>
    </lineage>
</organism>
<evidence type="ECO:0000313" key="3">
    <source>
        <dbReference type="Proteomes" id="UP000199628"/>
    </source>
</evidence>
<dbReference type="Proteomes" id="UP000199628">
    <property type="component" value="Unassembled WGS sequence"/>
</dbReference>
<dbReference type="InterPro" id="IPR041374">
    <property type="entry name" value="BaeRF_family12"/>
</dbReference>
<dbReference type="AlphaFoldDB" id="A0A1G6I6R1"/>
<dbReference type="RefSeq" id="WP_093026703.1">
    <property type="nucleotide sequence ID" value="NZ_FMZV01000001.1"/>
</dbReference>
<evidence type="ECO:0000313" key="2">
    <source>
        <dbReference type="EMBL" id="SDC02043.1"/>
    </source>
</evidence>